<comment type="caution">
    <text evidence="2">The sequence shown here is derived from an EMBL/GenBank/DDBJ whole genome shotgun (WGS) entry which is preliminary data.</text>
</comment>
<proteinExistence type="predicted"/>
<organism evidence="2 3">
    <name type="scientific">Rotaria sordida</name>
    <dbReference type="NCBI Taxonomy" id="392033"/>
    <lineage>
        <taxon>Eukaryota</taxon>
        <taxon>Metazoa</taxon>
        <taxon>Spiralia</taxon>
        <taxon>Gnathifera</taxon>
        <taxon>Rotifera</taxon>
        <taxon>Eurotatoria</taxon>
        <taxon>Bdelloidea</taxon>
        <taxon>Philodinida</taxon>
        <taxon>Philodinidae</taxon>
        <taxon>Rotaria</taxon>
    </lineage>
</organism>
<dbReference type="AlphaFoldDB" id="A0A820DI46"/>
<sequence>NNSHNRCRISSSSSSSSSSSASSSNSSSLLDVISKFIEEWSGTTINHSRTETITLSLPINELNKIFE</sequence>
<evidence type="ECO:0000256" key="1">
    <source>
        <dbReference type="SAM" id="MobiDB-lite"/>
    </source>
</evidence>
<reference evidence="2" key="1">
    <citation type="submission" date="2021-02" db="EMBL/GenBank/DDBJ databases">
        <authorList>
            <person name="Nowell W R."/>
        </authorList>
    </citation>
    <scope>NUCLEOTIDE SEQUENCE</scope>
</reference>
<feature type="non-terminal residue" evidence="2">
    <location>
        <position position="1"/>
    </location>
</feature>
<accession>A0A820DI46</accession>
<protein>
    <submittedName>
        <fullName evidence="2">Uncharacterized protein</fullName>
    </submittedName>
</protein>
<name>A0A820DI46_9BILA</name>
<dbReference type="Proteomes" id="UP000663823">
    <property type="component" value="Unassembled WGS sequence"/>
</dbReference>
<evidence type="ECO:0000313" key="3">
    <source>
        <dbReference type="Proteomes" id="UP000663823"/>
    </source>
</evidence>
<feature type="non-terminal residue" evidence="2">
    <location>
        <position position="67"/>
    </location>
</feature>
<feature type="compositionally biased region" description="Low complexity" evidence="1">
    <location>
        <begin position="10"/>
        <end position="27"/>
    </location>
</feature>
<gene>
    <name evidence="2" type="ORF">OTI717_LOCUS39775</name>
</gene>
<evidence type="ECO:0000313" key="2">
    <source>
        <dbReference type="EMBL" id="CAF4232278.1"/>
    </source>
</evidence>
<dbReference type="EMBL" id="CAJOAX010027774">
    <property type="protein sequence ID" value="CAF4232278.1"/>
    <property type="molecule type" value="Genomic_DNA"/>
</dbReference>
<feature type="region of interest" description="Disordered" evidence="1">
    <location>
        <begin position="1"/>
        <end position="27"/>
    </location>
</feature>